<name>A0A9P8SCB8_9HYPO</name>
<sequence>MDRVVCKCAKCDAILGSLINLWLQLGKKYITPLTHAQDDDPFPIATSGLVRQGDADTLVGGCQLQDAECAKCRANLGQKCLKSPVNHVLSDGQIIFRITSVILKLAGDLRRKAEPKIQRVLQLKNHASEHQNAPSSQTESVNPEPGAAQNSPAADSPDLMQMQAELDAQRQHINRIGATGMQVVTNFETVMARVDRQMQQLSESIDSIRKDRDEQRNDLGALKSEVVDAKWDCQNNSVVARLDQQLQTTDRVVTELRQALHQSKSETQGLREQLTVAEQALQGAKGDAATLKTQIDETNQAVRESIAASREHVCEVSSLRREVKQLRAELAQERAQPQPAEPSSFSSHELDILASSISKIGNRASQVETLQMDFELFRARLQRLEARAIAPGANTSRTLGVEAHARDDDEAQPVYEGNARRKRALTARDDTQTFDKTPQKRAALSPSDLDSGVSTGCSRASDLYGSSRNTRSSAQRPGLRRTRANAGDYGTTRRESWAGRG</sequence>
<evidence type="ECO:0000256" key="2">
    <source>
        <dbReference type="SAM" id="MobiDB-lite"/>
    </source>
</evidence>
<keyword evidence="4" id="KW-1185">Reference proteome</keyword>
<dbReference type="Proteomes" id="UP000824596">
    <property type="component" value="Unassembled WGS sequence"/>
</dbReference>
<dbReference type="OrthoDB" id="5396360at2759"/>
<dbReference type="GeneID" id="68360743"/>
<feature type="compositionally biased region" description="Polar residues" evidence="2">
    <location>
        <begin position="452"/>
        <end position="475"/>
    </location>
</feature>
<feature type="coiled-coil region" evidence="1">
    <location>
        <begin position="191"/>
        <end position="225"/>
    </location>
</feature>
<evidence type="ECO:0000256" key="1">
    <source>
        <dbReference type="SAM" id="Coils"/>
    </source>
</evidence>
<keyword evidence="1" id="KW-0175">Coiled coil</keyword>
<proteinExistence type="predicted"/>
<comment type="caution">
    <text evidence="3">The sequence shown here is derived from an EMBL/GenBank/DDBJ whole genome shotgun (WGS) entry which is preliminary data.</text>
</comment>
<gene>
    <name evidence="3" type="ORF">HRG_11615</name>
</gene>
<accession>A0A9P8SCB8</accession>
<feature type="compositionally biased region" description="Polar residues" evidence="2">
    <location>
        <begin position="130"/>
        <end position="141"/>
    </location>
</feature>
<dbReference type="AlphaFoldDB" id="A0A9P8SCB8"/>
<dbReference type="RefSeq" id="XP_044714982.1">
    <property type="nucleotide sequence ID" value="XM_044870085.1"/>
</dbReference>
<organism evidence="3 4">
    <name type="scientific">Hirsutella rhossiliensis</name>
    <dbReference type="NCBI Taxonomy" id="111463"/>
    <lineage>
        <taxon>Eukaryota</taxon>
        <taxon>Fungi</taxon>
        <taxon>Dikarya</taxon>
        <taxon>Ascomycota</taxon>
        <taxon>Pezizomycotina</taxon>
        <taxon>Sordariomycetes</taxon>
        <taxon>Hypocreomycetidae</taxon>
        <taxon>Hypocreales</taxon>
        <taxon>Ophiocordycipitaceae</taxon>
        <taxon>Hirsutella</taxon>
    </lineage>
</organism>
<evidence type="ECO:0000313" key="4">
    <source>
        <dbReference type="Proteomes" id="UP000824596"/>
    </source>
</evidence>
<feature type="region of interest" description="Disordered" evidence="2">
    <location>
        <begin position="399"/>
        <end position="501"/>
    </location>
</feature>
<evidence type="ECO:0000313" key="3">
    <source>
        <dbReference type="EMBL" id="KAH0957468.1"/>
    </source>
</evidence>
<feature type="compositionally biased region" description="Basic and acidic residues" evidence="2">
    <location>
        <begin position="491"/>
        <end position="501"/>
    </location>
</feature>
<feature type="region of interest" description="Disordered" evidence="2">
    <location>
        <begin position="125"/>
        <end position="156"/>
    </location>
</feature>
<reference evidence="3" key="1">
    <citation type="submission" date="2021-09" db="EMBL/GenBank/DDBJ databases">
        <title>A high-quality genome of the endoparasitic fungus Hirsutella rhossiliensis with a comparison of Hirsutella genomes reveals transposable elements contributing to genome size variation.</title>
        <authorList>
            <person name="Lin R."/>
            <person name="Jiao Y."/>
            <person name="Sun X."/>
            <person name="Ling J."/>
            <person name="Xie B."/>
            <person name="Cheng X."/>
        </authorList>
    </citation>
    <scope>NUCLEOTIDE SEQUENCE</scope>
    <source>
        <strain evidence="3">HR02</strain>
    </source>
</reference>
<protein>
    <submittedName>
        <fullName evidence="3">Uncharacterized protein</fullName>
    </submittedName>
</protein>
<feature type="coiled-coil region" evidence="1">
    <location>
        <begin position="253"/>
        <end position="336"/>
    </location>
</feature>
<dbReference type="EMBL" id="JAIZPD010000021">
    <property type="protein sequence ID" value="KAH0957468.1"/>
    <property type="molecule type" value="Genomic_DNA"/>
</dbReference>